<feature type="compositionally biased region" description="Polar residues" evidence="1">
    <location>
        <begin position="62"/>
        <end position="77"/>
    </location>
</feature>
<dbReference type="AlphaFoldDB" id="A0A5C2SM84"/>
<name>A0A5C2SM84_9APHY</name>
<feature type="transmembrane region" description="Helical" evidence="2">
    <location>
        <begin position="168"/>
        <end position="191"/>
    </location>
</feature>
<feature type="region of interest" description="Disordered" evidence="1">
    <location>
        <begin position="246"/>
        <end position="295"/>
    </location>
</feature>
<reference evidence="3" key="1">
    <citation type="journal article" date="2018" name="Genome Biol. Evol.">
        <title>Genomics and development of Lentinus tigrinus, a white-rot wood-decaying mushroom with dimorphic fruiting bodies.</title>
        <authorList>
            <person name="Wu B."/>
            <person name="Xu Z."/>
            <person name="Knudson A."/>
            <person name="Carlson A."/>
            <person name="Chen N."/>
            <person name="Kovaka S."/>
            <person name="LaButti K."/>
            <person name="Lipzen A."/>
            <person name="Pennachio C."/>
            <person name="Riley R."/>
            <person name="Schakwitz W."/>
            <person name="Umezawa K."/>
            <person name="Ohm R.A."/>
            <person name="Grigoriev I.V."/>
            <person name="Nagy L.G."/>
            <person name="Gibbons J."/>
            <person name="Hibbett D."/>
        </authorList>
    </citation>
    <scope>NUCLEOTIDE SEQUENCE [LARGE SCALE GENOMIC DNA]</scope>
    <source>
        <strain evidence="3">ALCF2SS1-6</strain>
    </source>
</reference>
<proteinExistence type="predicted"/>
<dbReference type="OrthoDB" id="10596784at2759"/>
<gene>
    <name evidence="3" type="ORF">L227DRAFT_571183</name>
</gene>
<keyword evidence="2" id="KW-0472">Membrane</keyword>
<evidence type="ECO:0000256" key="2">
    <source>
        <dbReference type="SAM" id="Phobius"/>
    </source>
</evidence>
<evidence type="ECO:0000313" key="3">
    <source>
        <dbReference type="EMBL" id="RPD64720.1"/>
    </source>
</evidence>
<protein>
    <submittedName>
        <fullName evidence="3">Uncharacterized protein</fullName>
    </submittedName>
</protein>
<keyword evidence="2" id="KW-0812">Transmembrane</keyword>
<evidence type="ECO:0000256" key="1">
    <source>
        <dbReference type="SAM" id="MobiDB-lite"/>
    </source>
</evidence>
<feature type="region of interest" description="Disordered" evidence="1">
    <location>
        <begin position="62"/>
        <end position="94"/>
    </location>
</feature>
<dbReference type="EMBL" id="ML122253">
    <property type="protein sequence ID" value="RPD64720.1"/>
    <property type="molecule type" value="Genomic_DNA"/>
</dbReference>
<sequence length="295" mass="31504">MAQYFLTDYSPDHADVDFDFALPDGHCSAKLAYISDHGSQTLQIEFMVHGDEGIVGDSSTAIASSKASQEGTLSPASTLRPVVPESTPMSPSRTRTVEITTAIHGEHASKIVDSGVTSTFETFVSDSPSPTVIVAPTVSPTAKPHEEEKRPADHDGQAPTYPLSAGTWVGIALGVGVVLIFLTLAGAHVVYRHSLLPRALRRDREKTAVPTNSVEPYVLEEGNPHQIRSVSRESTSRQFSDWQCDSISARDIPNPSTTTAPASDAIQPGCSNSSEEMDGLGMDLGESDGPPQYEK</sequence>
<keyword evidence="4" id="KW-1185">Reference proteome</keyword>
<accession>A0A5C2SM84</accession>
<evidence type="ECO:0000313" key="4">
    <source>
        <dbReference type="Proteomes" id="UP000313359"/>
    </source>
</evidence>
<dbReference type="Proteomes" id="UP000313359">
    <property type="component" value="Unassembled WGS sequence"/>
</dbReference>
<keyword evidence="2" id="KW-1133">Transmembrane helix</keyword>
<organism evidence="3 4">
    <name type="scientific">Lentinus tigrinus ALCF2SS1-6</name>
    <dbReference type="NCBI Taxonomy" id="1328759"/>
    <lineage>
        <taxon>Eukaryota</taxon>
        <taxon>Fungi</taxon>
        <taxon>Dikarya</taxon>
        <taxon>Basidiomycota</taxon>
        <taxon>Agaricomycotina</taxon>
        <taxon>Agaricomycetes</taxon>
        <taxon>Polyporales</taxon>
        <taxon>Polyporaceae</taxon>
        <taxon>Lentinus</taxon>
    </lineage>
</organism>